<dbReference type="RefSeq" id="WP_344822800.1">
    <property type="nucleotide sequence ID" value="NZ_BAABEZ010000004.1"/>
</dbReference>
<evidence type="ECO:0000259" key="6">
    <source>
        <dbReference type="PROSITE" id="PS00631"/>
    </source>
</evidence>
<dbReference type="Pfam" id="PF00883">
    <property type="entry name" value="Peptidase_M17"/>
    <property type="match status" value="1"/>
</dbReference>
<keyword evidence="2 7" id="KW-0031">Aminopeptidase</keyword>
<organism evidence="7 8">
    <name type="scientific">Rurimicrobium arvi</name>
    <dbReference type="NCBI Taxonomy" id="2049916"/>
    <lineage>
        <taxon>Bacteria</taxon>
        <taxon>Pseudomonadati</taxon>
        <taxon>Bacteroidota</taxon>
        <taxon>Chitinophagia</taxon>
        <taxon>Chitinophagales</taxon>
        <taxon>Chitinophagaceae</taxon>
        <taxon>Rurimicrobium</taxon>
    </lineage>
</organism>
<evidence type="ECO:0000256" key="4">
    <source>
        <dbReference type="ARBA" id="ARBA00022801"/>
    </source>
</evidence>
<reference evidence="8" key="1">
    <citation type="journal article" date="2019" name="Int. J. Syst. Evol. Microbiol.">
        <title>The Global Catalogue of Microorganisms (GCM) 10K type strain sequencing project: providing services to taxonomists for standard genome sequencing and annotation.</title>
        <authorList>
            <consortium name="The Broad Institute Genomics Platform"/>
            <consortium name="The Broad Institute Genome Sequencing Center for Infectious Disease"/>
            <person name="Wu L."/>
            <person name="Ma J."/>
        </authorList>
    </citation>
    <scope>NUCLEOTIDE SEQUENCE [LARGE SCALE GENOMIC DNA]</scope>
    <source>
        <strain evidence="8">JCM 31921</strain>
    </source>
</reference>
<gene>
    <name evidence="7" type="ORF">GCM10023092_07360</name>
</gene>
<evidence type="ECO:0000256" key="3">
    <source>
        <dbReference type="ARBA" id="ARBA00022670"/>
    </source>
</evidence>
<feature type="domain" description="Cytosol aminopeptidase" evidence="6">
    <location>
        <begin position="324"/>
        <end position="331"/>
    </location>
</feature>
<dbReference type="InterPro" id="IPR008283">
    <property type="entry name" value="Peptidase_M17_N"/>
</dbReference>
<comment type="similarity">
    <text evidence="1">Belongs to the peptidase M17 family.</text>
</comment>
<dbReference type="InterPro" id="IPR011356">
    <property type="entry name" value="Leucine_aapep/pepB"/>
</dbReference>
<dbReference type="Gene3D" id="3.40.220.10">
    <property type="entry name" value="Leucine Aminopeptidase, subunit E, domain 1"/>
    <property type="match status" value="1"/>
</dbReference>
<keyword evidence="4" id="KW-0378">Hydrolase</keyword>
<dbReference type="PROSITE" id="PS00631">
    <property type="entry name" value="CYTOSOL_AP"/>
    <property type="match status" value="1"/>
</dbReference>
<accession>A0ABP8MK49</accession>
<name>A0ABP8MK49_9BACT</name>
<dbReference type="CDD" id="cd00433">
    <property type="entry name" value="Peptidase_M17"/>
    <property type="match status" value="1"/>
</dbReference>
<dbReference type="SUPFAM" id="SSF52949">
    <property type="entry name" value="Macro domain-like"/>
    <property type="match status" value="1"/>
</dbReference>
<dbReference type="Gene3D" id="3.40.630.10">
    <property type="entry name" value="Zn peptidases"/>
    <property type="match status" value="1"/>
</dbReference>
<comment type="caution">
    <text evidence="7">The sequence shown here is derived from an EMBL/GenBank/DDBJ whole genome shotgun (WGS) entry which is preliminary data.</text>
</comment>
<dbReference type="PRINTS" id="PR00481">
    <property type="entry name" value="LAMNOPPTDASE"/>
</dbReference>
<evidence type="ECO:0000313" key="7">
    <source>
        <dbReference type="EMBL" id="GAA4450810.1"/>
    </source>
</evidence>
<evidence type="ECO:0000313" key="8">
    <source>
        <dbReference type="Proteomes" id="UP001501410"/>
    </source>
</evidence>
<dbReference type="PANTHER" id="PTHR11963:SF23">
    <property type="entry name" value="CYTOSOL AMINOPEPTIDASE"/>
    <property type="match status" value="1"/>
</dbReference>
<keyword evidence="8" id="KW-1185">Reference proteome</keyword>
<keyword evidence="3" id="KW-0645">Protease</keyword>
<keyword evidence="5" id="KW-0464">Manganese</keyword>
<sequence length="476" mass="51252">MLFKIPAKSSSRYIVAIADNVQQIQSLSLLSESEMLYFEKCFKEGTRYVTIARPGAAICVIIVTGKQPEEKAEQLRKSGAKAAAALSAESAGSVCVINRSSFAQAAYAVAEGMSLSAYQFLKYKTDAKKKAYALKTIEFDKNSITVKEMQQLSVVVDAVSIARDLVNEPLNSLGAKELSGRIAALGKQAGFRTRTLGKSDIVKEKMGGILAVNRGSIDPPAFSIMEYKPARFLNRQPIVLVGKGVVYDTGGLSLKPTPNSMDRMKSDMSGAAVVASVMYAIAKLKLPLQVIALVPATDNRPGENAYVPGDVIRMYSGTTVEVLNTDAEGRLLLADALHWAKRYKPELVIDFATLTGAAAAITGAEGMIFMGTASDQVKSAVAESGRRQYERMVELPLWNEYGDMIVSDIADLKNVGGPTGGAITAGKFLEHFTDYPWLHFDIAGVSFAQSKKGYHTAGGTGFGVRVLLDFLLHYGK</sequence>
<dbReference type="Proteomes" id="UP001501410">
    <property type="component" value="Unassembled WGS sequence"/>
</dbReference>
<protein>
    <submittedName>
        <fullName evidence="7">Leucyl aminopeptidase</fullName>
    </submittedName>
</protein>
<evidence type="ECO:0000256" key="2">
    <source>
        <dbReference type="ARBA" id="ARBA00022438"/>
    </source>
</evidence>
<dbReference type="SUPFAM" id="SSF53187">
    <property type="entry name" value="Zn-dependent exopeptidases"/>
    <property type="match status" value="1"/>
</dbReference>
<proteinExistence type="inferred from homology"/>
<dbReference type="Pfam" id="PF02789">
    <property type="entry name" value="Peptidase_M17_N"/>
    <property type="match status" value="1"/>
</dbReference>
<dbReference type="InterPro" id="IPR000819">
    <property type="entry name" value="Peptidase_M17_C"/>
</dbReference>
<evidence type="ECO:0000256" key="5">
    <source>
        <dbReference type="ARBA" id="ARBA00023211"/>
    </source>
</evidence>
<evidence type="ECO:0000256" key="1">
    <source>
        <dbReference type="ARBA" id="ARBA00009528"/>
    </source>
</evidence>
<dbReference type="PANTHER" id="PTHR11963">
    <property type="entry name" value="LEUCINE AMINOPEPTIDASE-RELATED"/>
    <property type="match status" value="1"/>
</dbReference>
<dbReference type="InterPro" id="IPR043472">
    <property type="entry name" value="Macro_dom-like"/>
</dbReference>
<dbReference type="GO" id="GO:0004177">
    <property type="term" value="F:aminopeptidase activity"/>
    <property type="evidence" value="ECO:0007669"/>
    <property type="project" value="UniProtKB-KW"/>
</dbReference>
<dbReference type="EMBL" id="BAABEZ010000004">
    <property type="protein sequence ID" value="GAA4450810.1"/>
    <property type="molecule type" value="Genomic_DNA"/>
</dbReference>